<reference evidence="1 2" key="1">
    <citation type="submission" date="2018-10" db="EMBL/GenBank/DDBJ databases">
        <authorList>
            <person name="Ekblom R."/>
            <person name="Jareborg N."/>
        </authorList>
    </citation>
    <scope>NUCLEOTIDE SEQUENCE [LARGE SCALE GENOMIC DNA]</scope>
    <source>
        <tissue evidence="1">Muscle</tissue>
    </source>
</reference>
<sequence length="76" mass="8460">MCKMGGHLLIISSSADCSICVTDVYGAPLWIFGQAKHGQIENCFSLPKRDTNLMKSEIQEESKREIPLLSKEESCL</sequence>
<protein>
    <submittedName>
        <fullName evidence="1">Uncharacterized protein</fullName>
    </submittedName>
</protein>
<comment type="caution">
    <text evidence="1">The sequence shown here is derived from an EMBL/GenBank/DDBJ whole genome shotgun (WGS) entry which is preliminary data.</text>
</comment>
<accession>A0A9X9Q1G4</accession>
<evidence type="ECO:0000313" key="2">
    <source>
        <dbReference type="Proteomes" id="UP000269945"/>
    </source>
</evidence>
<gene>
    <name evidence="1" type="ORF">BN2614_LOCUS3</name>
</gene>
<evidence type="ECO:0000313" key="1">
    <source>
        <dbReference type="EMBL" id="VCW96617.1"/>
    </source>
</evidence>
<dbReference type="AlphaFoldDB" id="A0A9X9Q1G4"/>
<name>A0A9X9Q1G4_GULGU</name>
<proteinExistence type="predicted"/>
<dbReference type="EMBL" id="CYRY02018761">
    <property type="protein sequence ID" value="VCW96617.1"/>
    <property type="molecule type" value="Genomic_DNA"/>
</dbReference>
<organism evidence="1 2">
    <name type="scientific">Gulo gulo</name>
    <name type="common">Wolverine</name>
    <name type="synonym">Gluton</name>
    <dbReference type="NCBI Taxonomy" id="48420"/>
    <lineage>
        <taxon>Eukaryota</taxon>
        <taxon>Metazoa</taxon>
        <taxon>Chordata</taxon>
        <taxon>Craniata</taxon>
        <taxon>Vertebrata</taxon>
        <taxon>Euteleostomi</taxon>
        <taxon>Mammalia</taxon>
        <taxon>Eutheria</taxon>
        <taxon>Laurasiatheria</taxon>
        <taxon>Carnivora</taxon>
        <taxon>Caniformia</taxon>
        <taxon>Musteloidea</taxon>
        <taxon>Mustelidae</taxon>
        <taxon>Guloninae</taxon>
        <taxon>Gulo</taxon>
    </lineage>
</organism>
<keyword evidence="2" id="KW-1185">Reference proteome</keyword>
<dbReference type="Proteomes" id="UP000269945">
    <property type="component" value="Unassembled WGS sequence"/>
</dbReference>
<feature type="non-terminal residue" evidence="1">
    <location>
        <position position="1"/>
    </location>
</feature>